<proteinExistence type="predicted"/>
<reference evidence="3" key="1">
    <citation type="submission" date="2015-01" db="EMBL/GenBank/DDBJ databases">
        <authorList>
            <person name="Aksoy S."/>
            <person name="Warren W."/>
            <person name="Wilson R.K."/>
        </authorList>
    </citation>
    <scope>NUCLEOTIDE SEQUENCE [LARGE SCALE GENOMIC DNA]</scope>
    <source>
        <strain evidence="3">IAEA</strain>
    </source>
</reference>
<sequence>MFLASPILSLGTPLSFSTPEYFTGFLPLLPDGSLERKIDFPGRTEISSRLSLYLGGLSKFLTILPFDSSRFTVLLAFLLKEGDNCKAEYGEDKSIGGKSTRSMENRLTGDIPGCPTSGRKTVSNERIRIWTGAIGDGPHPSVCDVNELFTERTISQSRSGVWFARFKSGDTRLENKPERDRPSDFDDQARVPRGRGRTLDNSNASRQLQRGPFKHRSSSQKA</sequence>
<accession>A0A1B0BCJ2</accession>
<evidence type="ECO:0000256" key="1">
    <source>
        <dbReference type="SAM" id="MobiDB-lite"/>
    </source>
</evidence>
<feature type="compositionally biased region" description="Basic and acidic residues" evidence="1">
    <location>
        <begin position="172"/>
        <end position="190"/>
    </location>
</feature>
<dbReference type="EnsemblMetazoa" id="GPPI025750-RA">
    <property type="protein sequence ID" value="GPPI025750-PA"/>
    <property type="gene ID" value="GPPI025750"/>
</dbReference>
<dbReference type="VEuPathDB" id="VectorBase:GPPI025750"/>
<dbReference type="AlphaFoldDB" id="A0A1B0BCJ2"/>
<dbReference type="EMBL" id="JXJN01012017">
    <property type="status" value="NOT_ANNOTATED_CDS"/>
    <property type="molecule type" value="Genomic_DNA"/>
</dbReference>
<feature type="region of interest" description="Disordered" evidence="1">
    <location>
        <begin position="172"/>
        <end position="222"/>
    </location>
</feature>
<dbReference type="Proteomes" id="UP000092460">
    <property type="component" value="Unassembled WGS sequence"/>
</dbReference>
<feature type="compositionally biased region" description="Polar residues" evidence="1">
    <location>
        <begin position="199"/>
        <end position="208"/>
    </location>
</feature>
<name>A0A1B0BCJ2_9MUSC</name>
<protein>
    <recommendedName>
        <fullName evidence="4">Mos1 transposase HTH domain-containing protein</fullName>
    </recommendedName>
</protein>
<evidence type="ECO:0000313" key="2">
    <source>
        <dbReference type="EnsemblMetazoa" id="GPPI025750-PA"/>
    </source>
</evidence>
<feature type="compositionally biased region" description="Basic residues" evidence="1">
    <location>
        <begin position="212"/>
        <end position="222"/>
    </location>
</feature>
<organism evidence="2 3">
    <name type="scientific">Glossina palpalis gambiensis</name>
    <dbReference type="NCBI Taxonomy" id="67801"/>
    <lineage>
        <taxon>Eukaryota</taxon>
        <taxon>Metazoa</taxon>
        <taxon>Ecdysozoa</taxon>
        <taxon>Arthropoda</taxon>
        <taxon>Hexapoda</taxon>
        <taxon>Insecta</taxon>
        <taxon>Pterygota</taxon>
        <taxon>Neoptera</taxon>
        <taxon>Endopterygota</taxon>
        <taxon>Diptera</taxon>
        <taxon>Brachycera</taxon>
        <taxon>Muscomorpha</taxon>
        <taxon>Hippoboscoidea</taxon>
        <taxon>Glossinidae</taxon>
        <taxon>Glossina</taxon>
    </lineage>
</organism>
<evidence type="ECO:0008006" key="4">
    <source>
        <dbReference type="Google" id="ProtNLM"/>
    </source>
</evidence>
<evidence type="ECO:0000313" key="3">
    <source>
        <dbReference type="Proteomes" id="UP000092460"/>
    </source>
</evidence>
<reference evidence="2" key="2">
    <citation type="submission" date="2020-05" db="UniProtKB">
        <authorList>
            <consortium name="EnsemblMetazoa"/>
        </authorList>
    </citation>
    <scope>IDENTIFICATION</scope>
    <source>
        <strain evidence="2">IAEA</strain>
    </source>
</reference>
<dbReference type="STRING" id="67801.A0A1B0BCJ2"/>
<feature type="region of interest" description="Disordered" evidence="1">
    <location>
        <begin position="90"/>
        <end position="118"/>
    </location>
</feature>
<keyword evidence="3" id="KW-1185">Reference proteome</keyword>